<evidence type="ECO:0000313" key="4">
    <source>
        <dbReference type="EMBL" id="KAJ0203996.1"/>
    </source>
</evidence>
<sequence length="439" mass="49109">MAENDVKEVVEQKNDDSPRKEKRSIFSRIWNGLARLHGDNFEKRLQHISKEEATVLARMKKRSKRWRRTARDIIAFSVLFEIAAIGYGITTTRSVNLEWNTRALRVLPMFVLPFLSWALYCGLQSFKTFRDQRDERSLEKLRAERQKKINELKDRTNYYNTQQLIQRYDSDPAAKAAAASVLASKLGAESGLQVNLDESHLNVHLGTGKSNDFEALQSSGLRRRNTLEGRSPGSGSNSEKEGFQYAGSEVSEISLPSELVVEHSPVAISPQDGGWIARLAALLVGEDPTQSYALICGNCHMHNGLARKEDFLVITYYCPHCHALNKPKNLDENSSCLNSPNMRSPMAHHHYHALNKPTRLTENNSSETNSSESETRSSSKTRNSQSDEKCSDAKAPDVKSSTKPMANAKSMSENVSAKGKVGLPRVESEKKVVEDLADS</sequence>
<dbReference type="Gramene" id="rna-gnl|WGS:NBSK|LSAT_5X127401_mrna">
    <property type="protein sequence ID" value="cds-PLY79642.1"/>
    <property type="gene ID" value="gene-LSAT_5X127401"/>
</dbReference>
<organism evidence="4 5">
    <name type="scientific">Lactuca sativa</name>
    <name type="common">Garden lettuce</name>
    <dbReference type="NCBI Taxonomy" id="4236"/>
    <lineage>
        <taxon>Eukaryota</taxon>
        <taxon>Viridiplantae</taxon>
        <taxon>Streptophyta</taxon>
        <taxon>Embryophyta</taxon>
        <taxon>Tracheophyta</taxon>
        <taxon>Spermatophyta</taxon>
        <taxon>Magnoliopsida</taxon>
        <taxon>eudicotyledons</taxon>
        <taxon>Gunneridae</taxon>
        <taxon>Pentapetalae</taxon>
        <taxon>asterids</taxon>
        <taxon>campanulids</taxon>
        <taxon>Asterales</taxon>
        <taxon>Asteraceae</taxon>
        <taxon>Cichorioideae</taxon>
        <taxon>Cichorieae</taxon>
        <taxon>Lactucinae</taxon>
        <taxon>Lactuca</taxon>
    </lineage>
</organism>
<dbReference type="GO" id="GO:0071786">
    <property type="term" value="P:endoplasmic reticulum tubular network organization"/>
    <property type="evidence" value="ECO:0000318"/>
    <property type="project" value="GO_Central"/>
</dbReference>
<reference evidence="4 5" key="1">
    <citation type="journal article" date="2017" name="Nat. Commun.">
        <title>Genome assembly with in vitro proximity ligation data and whole-genome triplication in lettuce.</title>
        <authorList>
            <person name="Reyes-Chin-Wo S."/>
            <person name="Wang Z."/>
            <person name="Yang X."/>
            <person name="Kozik A."/>
            <person name="Arikit S."/>
            <person name="Song C."/>
            <person name="Xia L."/>
            <person name="Froenicke L."/>
            <person name="Lavelle D.O."/>
            <person name="Truco M.J."/>
            <person name="Xia R."/>
            <person name="Zhu S."/>
            <person name="Xu C."/>
            <person name="Xu H."/>
            <person name="Xu X."/>
            <person name="Cox K."/>
            <person name="Korf I."/>
            <person name="Meyers B.C."/>
            <person name="Michelmore R.W."/>
        </authorList>
    </citation>
    <scope>NUCLEOTIDE SEQUENCE [LARGE SCALE GENOMIC DNA]</scope>
    <source>
        <strain evidence="5">cv. Salinas</strain>
        <tissue evidence="4">Seedlings</tissue>
    </source>
</reference>
<feature type="transmembrane region" description="Helical" evidence="2">
    <location>
        <begin position="102"/>
        <end position="123"/>
    </location>
</feature>
<evidence type="ECO:0000256" key="1">
    <source>
        <dbReference type="SAM" id="MobiDB-lite"/>
    </source>
</evidence>
<keyword evidence="2" id="KW-0812">Transmembrane</keyword>
<protein>
    <recommendedName>
        <fullName evidence="3">Lunapark zinc ribbon domain-containing protein</fullName>
    </recommendedName>
</protein>
<feature type="transmembrane region" description="Helical" evidence="2">
    <location>
        <begin position="69"/>
        <end position="90"/>
    </location>
</feature>
<keyword evidence="2" id="KW-1133">Transmembrane helix</keyword>
<feature type="compositionally biased region" description="Basic and acidic residues" evidence="1">
    <location>
        <begin position="426"/>
        <end position="439"/>
    </location>
</feature>
<dbReference type="PANTHER" id="PTHR22166">
    <property type="entry name" value="ENDOPLASMIC RETICULUM JUNCTION FORMATION PROTEIN LUNAPARK"/>
    <property type="match status" value="1"/>
</dbReference>
<accession>A0A9R1VFY5</accession>
<evidence type="ECO:0000256" key="2">
    <source>
        <dbReference type="SAM" id="Phobius"/>
    </source>
</evidence>
<proteinExistence type="predicted"/>
<evidence type="ECO:0000259" key="3">
    <source>
        <dbReference type="Pfam" id="PF10058"/>
    </source>
</evidence>
<keyword evidence="2" id="KW-0472">Membrane</keyword>
<dbReference type="EMBL" id="NBSK02000005">
    <property type="protein sequence ID" value="KAJ0203996.1"/>
    <property type="molecule type" value="Genomic_DNA"/>
</dbReference>
<dbReference type="AlphaFoldDB" id="A0A9R1VFY5"/>
<dbReference type="PANTHER" id="PTHR22166:SF32">
    <property type="entry name" value="LUNAPARK DOMAIN-CONTAINING PROTEIN"/>
    <property type="match status" value="1"/>
</dbReference>
<evidence type="ECO:0000313" key="5">
    <source>
        <dbReference type="Proteomes" id="UP000235145"/>
    </source>
</evidence>
<dbReference type="Pfam" id="PF10058">
    <property type="entry name" value="Zn_ribbon_10"/>
    <property type="match status" value="1"/>
</dbReference>
<feature type="compositionally biased region" description="Basic and acidic residues" evidence="1">
    <location>
        <begin position="385"/>
        <end position="397"/>
    </location>
</feature>
<feature type="compositionally biased region" description="Low complexity" evidence="1">
    <location>
        <begin position="361"/>
        <end position="384"/>
    </location>
</feature>
<feature type="region of interest" description="Disordered" evidence="1">
    <location>
        <begin position="218"/>
        <end position="243"/>
    </location>
</feature>
<dbReference type="InterPro" id="IPR019273">
    <property type="entry name" value="Lunapark_Znf"/>
</dbReference>
<dbReference type="Proteomes" id="UP000235145">
    <property type="component" value="Unassembled WGS sequence"/>
</dbReference>
<feature type="domain" description="Lunapark zinc ribbon" evidence="3">
    <location>
        <begin position="275"/>
        <end position="325"/>
    </location>
</feature>
<keyword evidence="5" id="KW-1185">Reference proteome</keyword>
<comment type="caution">
    <text evidence="4">The sequence shown here is derived from an EMBL/GenBank/DDBJ whole genome shotgun (WGS) entry which is preliminary data.</text>
</comment>
<dbReference type="InterPro" id="IPR040115">
    <property type="entry name" value="Lnp"/>
</dbReference>
<feature type="region of interest" description="Disordered" evidence="1">
    <location>
        <begin position="357"/>
        <end position="439"/>
    </location>
</feature>
<gene>
    <name evidence="4" type="ORF">LSAT_V11C500274480</name>
</gene>
<dbReference type="GO" id="GO:0071782">
    <property type="term" value="C:endoplasmic reticulum tubular network"/>
    <property type="evidence" value="ECO:0000318"/>
    <property type="project" value="GO_Central"/>
</dbReference>
<name>A0A9R1VFY5_LACSA</name>
<dbReference type="OrthoDB" id="1725934at2759"/>
<feature type="compositionally biased region" description="Polar residues" evidence="1">
    <location>
        <begin position="399"/>
        <end position="415"/>
    </location>
</feature>